<dbReference type="Pfam" id="PF13976">
    <property type="entry name" value="gag_pre-integrs"/>
    <property type="match status" value="1"/>
</dbReference>
<dbReference type="SUPFAM" id="SSF51445">
    <property type="entry name" value="(Trans)glycosidases"/>
    <property type="match status" value="1"/>
</dbReference>
<proteinExistence type="inferred from homology"/>
<gene>
    <name evidence="8" type="primary">BAM4_0</name>
    <name evidence="8" type="ORF">CK203_011967</name>
</gene>
<reference evidence="8 9" key="1">
    <citation type="journal article" date="2018" name="PLoS Genet.">
        <title>Population sequencing reveals clonal diversity and ancestral inbreeding in the grapevine cultivar Chardonnay.</title>
        <authorList>
            <person name="Roach M.J."/>
            <person name="Johnson D.L."/>
            <person name="Bohlmann J."/>
            <person name="van Vuuren H.J."/>
            <person name="Jones S.J."/>
            <person name="Pretorius I.S."/>
            <person name="Schmidt S.A."/>
            <person name="Borneman A.R."/>
        </authorList>
    </citation>
    <scope>NUCLEOTIDE SEQUENCE [LARGE SCALE GENOMIC DNA]</scope>
    <source>
        <strain evidence="9">cv. Chardonnay</strain>
        <tissue evidence="8">Leaf</tissue>
    </source>
</reference>
<dbReference type="InterPro" id="IPR001554">
    <property type="entry name" value="Glyco_hydro_14"/>
</dbReference>
<feature type="domain" description="GAG-pre-integrase" evidence="6">
    <location>
        <begin position="662"/>
        <end position="718"/>
    </location>
</feature>
<accession>A0A438K0C2</accession>
<dbReference type="InterPro" id="IPR017853">
    <property type="entry name" value="GH"/>
</dbReference>
<evidence type="ECO:0000259" key="5">
    <source>
        <dbReference type="Pfam" id="PF07727"/>
    </source>
</evidence>
<comment type="similarity">
    <text evidence="1 4">Belongs to the glycosyl hydrolase 14 family.</text>
</comment>
<keyword evidence="4" id="KW-0326">Glycosidase</keyword>
<evidence type="ECO:0000256" key="2">
    <source>
        <dbReference type="ARBA" id="ARBA00023277"/>
    </source>
</evidence>
<comment type="catalytic activity">
    <reaction evidence="4">
        <text>Hydrolysis of (1-&gt;4)-alpha-D-glucosidic linkages in polysaccharides so as to remove successive maltose units from the non-reducing ends of the chains.</text>
        <dbReference type="EC" id="3.2.1.2"/>
    </reaction>
</comment>
<keyword evidence="4" id="KW-0378">Hydrolase</keyword>
<name>A0A438K0C2_VITVI</name>
<feature type="domain" description="Reverse transcriptase Ty1/copia-type" evidence="5">
    <location>
        <begin position="790"/>
        <end position="854"/>
    </location>
</feature>
<keyword evidence="2 4" id="KW-0119">Carbohydrate metabolism</keyword>
<dbReference type="InterPro" id="IPR013103">
    <property type="entry name" value="RVT_2"/>
</dbReference>
<protein>
    <recommendedName>
        <fullName evidence="4">Beta-amylase</fullName>
        <ecNumber evidence="4">3.2.1.2</ecNumber>
    </recommendedName>
</protein>
<dbReference type="Pfam" id="PF22936">
    <property type="entry name" value="Pol_BBD"/>
    <property type="match status" value="1"/>
</dbReference>
<dbReference type="Pfam" id="PF01373">
    <property type="entry name" value="Glyco_hydro_14"/>
    <property type="match status" value="1"/>
</dbReference>
<dbReference type="EMBL" id="QGNW01000020">
    <property type="protein sequence ID" value="RVX14662.1"/>
    <property type="molecule type" value="Genomic_DNA"/>
</dbReference>
<dbReference type="GO" id="GO:0016161">
    <property type="term" value="F:beta-amylase activity"/>
    <property type="evidence" value="ECO:0007669"/>
    <property type="project" value="UniProtKB-EC"/>
</dbReference>
<dbReference type="InterPro" id="IPR025724">
    <property type="entry name" value="GAG-pre-integrase_dom"/>
</dbReference>
<sequence length="857" mass="94740">MDAREKSRSTTLETPGHKRVPIFVMMPVDSFGIDTSGAPRIRRIKALTISLKALKLAGVHGIAVEVWWGIVERFSPFVYNWSLYEELFKLISESGLKLHVALSFHSNMHSSSRVKGGVSLPLWIVEIGDLNKDIYYRDQNGFSNDDYLTLGVDELPLFCGRTALQCYEDFMFSFINKFESFIGSVIEEISVGLGPSGELRYPAHPFGDGRWRFPGIGEFQCYDKYMMRDLKIAACQEGKPQWGDKGPQNAGYYNSLPSGVPFFEEGQESFLSDYGRFFLKTLITVNIFPAIFSDTDHIIRSAKRGSATFLNAPEPKTDPHASHASFFFGGLNPTRQRVTHFQPPRFFFQPLLAFDDSSLPWPRPVCALGRPLLHLQSLFSFVWVPTYQDMDLSTYIGRIVSLKEEFLTLMPFTNGAEAQQIQTDKFFMVLTLIGLRPDLESVRDQILASPSIPSLDDVFSRLLRLSSTQTLSTDGPSDSSLHGRPPCIAHIAQSSDPLLSQPDSAASSTSQSITLIGSDYDAYFRYQAATSTSVASIAQTGNVSVCFTQSPSLGPWILDFGASDHIFGNKHIFSSITTISALPTVTLANGSQTMAKGIGLAHPLSSLPLHSVLYAPECSFNLISISKITRTLNYSITFSDKSVILQDRSTGKMIGIGRESQGLYHLTSPSSPAACISTDAPLLIHSRLGHPSLSKFQKMVPHFSTLSSFTCEDKLSAKATKCIFLGYSRLQKGYRCYSLDTHHALSRPLQVYHRRHRAVVPPLSSAEVPDDSPPIPPIFSTPALSSTDHLPIALRKVGCCWVYTVKVGLDGQVDRLKVCLVAKGYTQIYGCDYGDTFSPVAKIASVRLFLSMAAMCH</sequence>
<organism evidence="8 9">
    <name type="scientific">Vitis vinifera</name>
    <name type="common">Grape</name>
    <dbReference type="NCBI Taxonomy" id="29760"/>
    <lineage>
        <taxon>Eukaryota</taxon>
        <taxon>Viridiplantae</taxon>
        <taxon>Streptophyta</taxon>
        <taxon>Embryophyta</taxon>
        <taxon>Tracheophyta</taxon>
        <taxon>Spermatophyta</taxon>
        <taxon>Magnoliopsida</taxon>
        <taxon>eudicotyledons</taxon>
        <taxon>Gunneridae</taxon>
        <taxon>Pentapetalae</taxon>
        <taxon>rosids</taxon>
        <taxon>Vitales</taxon>
        <taxon>Vitaceae</taxon>
        <taxon>Viteae</taxon>
        <taxon>Vitis</taxon>
    </lineage>
</organism>
<dbReference type="PANTHER" id="PTHR31352:SF37">
    <property type="entry name" value="INACTIVE BETA-AMYLASE 4, CHLOROPLASTIC"/>
    <property type="match status" value="1"/>
</dbReference>
<evidence type="ECO:0000256" key="4">
    <source>
        <dbReference type="RuleBase" id="RU000509"/>
    </source>
</evidence>
<dbReference type="Proteomes" id="UP000288805">
    <property type="component" value="Unassembled WGS sequence"/>
</dbReference>
<dbReference type="GO" id="GO:0000272">
    <property type="term" value="P:polysaccharide catabolic process"/>
    <property type="evidence" value="ECO:0007669"/>
    <property type="project" value="UniProtKB-KW"/>
</dbReference>
<evidence type="ECO:0000256" key="3">
    <source>
        <dbReference type="ARBA" id="ARBA00023326"/>
    </source>
</evidence>
<dbReference type="EC" id="3.2.1.2" evidence="4"/>
<evidence type="ECO:0000259" key="7">
    <source>
        <dbReference type="Pfam" id="PF22936"/>
    </source>
</evidence>
<evidence type="ECO:0000313" key="8">
    <source>
        <dbReference type="EMBL" id="RVX14662.1"/>
    </source>
</evidence>
<dbReference type="InterPro" id="IPR054722">
    <property type="entry name" value="PolX-like_BBD"/>
</dbReference>
<dbReference type="PRINTS" id="PR00750">
    <property type="entry name" value="BETAAMYLASE"/>
</dbReference>
<dbReference type="Pfam" id="PF07727">
    <property type="entry name" value="RVT_2"/>
    <property type="match status" value="1"/>
</dbReference>
<dbReference type="AlphaFoldDB" id="A0A438K0C2"/>
<feature type="domain" description="Retrovirus-related Pol polyprotein from transposon TNT 1-94-like beta-barrel" evidence="7">
    <location>
        <begin position="556"/>
        <end position="629"/>
    </location>
</feature>
<comment type="caution">
    <text evidence="8">The sequence shown here is derived from an EMBL/GenBank/DDBJ whole genome shotgun (WGS) entry which is preliminary data.</text>
</comment>
<dbReference type="PANTHER" id="PTHR31352">
    <property type="entry name" value="BETA-AMYLASE 1, CHLOROPLASTIC"/>
    <property type="match status" value="1"/>
</dbReference>
<keyword evidence="3 4" id="KW-0624">Polysaccharide degradation</keyword>
<evidence type="ECO:0000313" key="9">
    <source>
        <dbReference type="Proteomes" id="UP000288805"/>
    </source>
</evidence>
<dbReference type="Gene3D" id="3.20.20.80">
    <property type="entry name" value="Glycosidases"/>
    <property type="match status" value="1"/>
</dbReference>
<evidence type="ECO:0000259" key="6">
    <source>
        <dbReference type="Pfam" id="PF13976"/>
    </source>
</evidence>
<evidence type="ECO:0000256" key="1">
    <source>
        <dbReference type="ARBA" id="ARBA00005652"/>
    </source>
</evidence>